<protein>
    <recommendedName>
        <fullName evidence="1">Poly(A) RNA polymerase mitochondrial-like central palm domain-containing protein</fullName>
    </recommendedName>
</protein>
<reference evidence="2" key="1">
    <citation type="journal article" date="2018" name="DNA Res.">
        <title>Multiple hybrid de novo genome assembly of finger millet, an orphan allotetraploid crop.</title>
        <authorList>
            <person name="Hatakeyama M."/>
            <person name="Aluri S."/>
            <person name="Balachadran M.T."/>
            <person name="Sivarajan S.R."/>
            <person name="Patrignani A."/>
            <person name="Gruter S."/>
            <person name="Poveda L."/>
            <person name="Shimizu-Inatsugi R."/>
            <person name="Baeten J."/>
            <person name="Francoijs K.J."/>
            <person name="Nataraja K.N."/>
            <person name="Reddy Y.A.N."/>
            <person name="Phadnis S."/>
            <person name="Ravikumar R.L."/>
            <person name="Schlapbach R."/>
            <person name="Sreeman S.M."/>
            <person name="Shimizu K.K."/>
        </authorList>
    </citation>
    <scope>NUCLEOTIDE SEQUENCE</scope>
</reference>
<name>A0AAV5E410_ELECO</name>
<dbReference type="GO" id="GO:0031123">
    <property type="term" value="P:RNA 3'-end processing"/>
    <property type="evidence" value="ECO:0007669"/>
    <property type="project" value="TreeGrafter"/>
</dbReference>
<evidence type="ECO:0000313" key="2">
    <source>
        <dbReference type="EMBL" id="GJN17183.1"/>
    </source>
</evidence>
<evidence type="ECO:0000313" key="3">
    <source>
        <dbReference type="Proteomes" id="UP001054889"/>
    </source>
</evidence>
<dbReference type="PANTHER" id="PTHR12271">
    <property type="entry name" value="POLY A POLYMERASE CID PAP -RELATED"/>
    <property type="match status" value="1"/>
</dbReference>
<comment type="caution">
    <text evidence="2">The sequence shown here is derived from an EMBL/GenBank/DDBJ whole genome shotgun (WGS) entry which is preliminary data.</text>
</comment>
<dbReference type="GO" id="GO:0050265">
    <property type="term" value="F:RNA uridylyltransferase activity"/>
    <property type="evidence" value="ECO:0007669"/>
    <property type="project" value="TreeGrafter"/>
</dbReference>
<dbReference type="PANTHER" id="PTHR12271:SF107">
    <property type="entry name" value="PROTEIN HESO1"/>
    <property type="match status" value="1"/>
</dbReference>
<dbReference type="EMBL" id="BQKI01000073">
    <property type="protein sequence ID" value="GJN17183.1"/>
    <property type="molecule type" value="Genomic_DNA"/>
</dbReference>
<dbReference type="Pfam" id="PF22600">
    <property type="entry name" value="MTPAP-like_central"/>
    <property type="match status" value="1"/>
</dbReference>
<feature type="domain" description="Poly(A) RNA polymerase mitochondrial-like central palm" evidence="1">
    <location>
        <begin position="58"/>
        <end position="131"/>
    </location>
</feature>
<dbReference type="InterPro" id="IPR054708">
    <property type="entry name" value="MTPAP-like_central"/>
</dbReference>
<dbReference type="Gene3D" id="1.10.1410.10">
    <property type="match status" value="1"/>
</dbReference>
<reference evidence="2" key="2">
    <citation type="submission" date="2021-12" db="EMBL/GenBank/DDBJ databases">
        <title>Resequencing data analysis of finger millet.</title>
        <authorList>
            <person name="Hatakeyama M."/>
            <person name="Aluri S."/>
            <person name="Balachadran M.T."/>
            <person name="Sivarajan S.R."/>
            <person name="Poveda L."/>
            <person name="Shimizu-Inatsugi R."/>
            <person name="Schlapbach R."/>
            <person name="Sreeman S.M."/>
            <person name="Shimizu K.K."/>
        </authorList>
    </citation>
    <scope>NUCLEOTIDE SEQUENCE</scope>
</reference>
<dbReference type="InterPro" id="IPR043519">
    <property type="entry name" value="NT_sf"/>
</dbReference>
<evidence type="ECO:0000259" key="1">
    <source>
        <dbReference type="Pfam" id="PF22600"/>
    </source>
</evidence>
<proteinExistence type="predicted"/>
<dbReference type="SUPFAM" id="SSF81631">
    <property type="entry name" value="PAP/OAS1 substrate-binding domain"/>
    <property type="match status" value="1"/>
</dbReference>
<keyword evidence="3" id="KW-1185">Reference proteome</keyword>
<dbReference type="CDD" id="cd05402">
    <property type="entry name" value="NT_PAP_TUTase"/>
    <property type="match status" value="1"/>
</dbReference>
<organism evidence="2 3">
    <name type="scientific">Eleusine coracana subsp. coracana</name>
    <dbReference type="NCBI Taxonomy" id="191504"/>
    <lineage>
        <taxon>Eukaryota</taxon>
        <taxon>Viridiplantae</taxon>
        <taxon>Streptophyta</taxon>
        <taxon>Embryophyta</taxon>
        <taxon>Tracheophyta</taxon>
        <taxon>Spermatophyta</taxon>
        <taxon>Magnoliopsida</taxon>
        <taxon>Liliopsida</taxon>
        <taxon>Poales</taxon>
        <taxon>Poaceae</taxon>
        <taxon>PACMAD clade</taxon>
        <taxon>Chloridoideae</taxon>
        <taxon>Cynodonteae</taxon>
        <taxon>Eleusininae</taxon>
        <taxon>Eleusine</taxon>
    </lineage>
</organism>
<accession>A0AAV5E410</accession>
<dbReference type="Gene3D" id="3.30.460.10">
    <property type="entry name" value="Beta Polymerase, domain 2"/>
    <property type="match status" value="1"/>
</dbReference>
<dbReference type="AlphaFoldDB" id="A0AAV5E410"/>
<gene>
    <name evidence="2" type="primary">gb04233</name>
    <name evidence="2" type="ORF">PR202_gb04233</name>
</gene>
<dbReference type="SUPFAM" id="SSF81301">
    <property type="entry name" value="Nucleotidyltransferase"/>
    <property type="match status" value="1"/>
</dbReference>
<sequence length="259" mass="28440">MTPSSSSSYLSSPRALSLLPSRLDEASSAQGEANAAAVATFLNCYFSTNPVTLLGACAAVKPFGSFLSDLYSKSGDLDLSIQLWTGSNLPVNKKRKQNVLREVRKVLLNRGVAGYMQFIPHARVPVLQSKSGQKLKIFNDPKTGSLNSYSLCLLVLFHFQTSEPPILPPLKDIYEGNITEDTTEMASYNEDQINEVEDPVERPDNAARAVSMKGLERIVSAFKDAYQKLDSLEHVDRNELLECSTKESSASQISRTWGA</sequence>
<dbReference type="Proteomes" id="UP001054889">
    <property type="component" value="Unassembled WGS sequence"/>
</dbReference>